<sequence>GAAPAYRAMFFRHYLNVRVAKHRVPLTRLILSDHCLAVEQLRRHEKYFLPYIPREERLCRFCLEGIETPEHALLLCTGSNDVVESRTRSLLVLRPLFPSLPLSHITAGNARWVLKILIFTGPTIHLVAKFIWEILQIFGSTPI</sequence>
<dbReference type="Proteomes" id="UP001175226">
    <property type="component" value="Unassembled WGS sequence"/>
</dbReference>
<comment type="caution">
    <text evidence="1">The sequence shown here is derived from an EMBL/GenBank/DDBJ whole genome shotgun (WGS) entry which is preliminary data.</text>
</comment>
<reference evidence="1" key="1">
    <citation type="submission" date="2023-06" db="EMBL/GenBank/DDBJ databases">
        <authorList>
            <consortium name="Lawrence Berkeley National Laboratory"/>
            <person name="Ahrendt S."/>
            <person name="Sahu N."/>
            <person name="Indic B."/>
            <person name="Wong-Bajracharya J."/>
            <person name="Merenyi Z."/>
            <person name="Ke H.-M."/>
            <person name="Monk M."/>
            <person name="Kocsube S."/>
            <person name="Drula E."/>
            <person name="Lipzen A."/>
            <person name="Balint B."/>
            <person name="Henrissat B."/>
            <person name="Andreopoulos B."/>
            <person name="Martin F.M."/>
            <person name="Harder C.B."/>
            <person name="Rigling D."/>
            <person name="Ford K.L."/>
            <person name="Foster G.D."/>
            <person name="Pangilinan J."/>
            <person name="Papanicolaou A."/>
            <person name="Barry K."/>
            <person name="LaButti K."/>
            <person name="Viragh M."/>
            <person name="Koriabine M."/>
            <person name="Yan M."/>
            <person name="Riley R."/>
            <person name="Champramary S."/>
            <person name="Plett K.L."/>
            <person name="Tsai I.J."/>
            <person name="Slot J."/>
            <person name="Sipos G."/>
            <person name="Plett J."/>
            <person name="Nagy L.G."/>
            <person name="Grigoriev I.V."/>
        </authorList>
    </citation>
    <scope>NUCLEOTIDE SEQUENCE</scope>
    <source>
        <strain evidence="1">FPL87.14</strain>
    </source>
</reference>
<dbReference type="AlphaFoldDB" id="A0AA39ME64"/>
<accession>A0AA39ME64</accession>
<feature type="non-terminal residue" evidence="1">
    <location>
        <position position="1"/>
    </location>
</feature>
<keyword evidence="2" id="KW-1185">Reference proteome</keyword>
<feature type="non-terminal residue" evidence="1">
    <location>
        <position position="143"/>
    </location>
</feature>
<dbReference type="EMBL" id="JAUEPT010000162">
    <property type="protein sequence ID" value="KAK0430235.1"/>
    <property type="molecule type" value="Genomic_DNA"/>
</dbReference>
<proteinExistence type="predicted"/>
<evidence type="ECO:0000313" key="2">
    <source>
        <dbReference type="Proteomes" id="UP001175226"/>
    </source>
</evidence>
<organism evidence="1 2">
    <name type="scientific">Armillaria borealis</name>
    <dbReference type="NCBI Taxonomy" id="47425"/>
    <lineage>
        <taxon>Eukaryota</taxon>
        <taxon>Fungi</taxon>
        <taxon>Dikarya</taxon>
        <taxon>Basidiomycota</taxon>
        <taxon>Agaricomycotina</taxon>
        <taxon>Agaricomycetes</taxon>
        <taxon>Agaricomycetidae</taxon>
        <taxon>Agaricales</taxon>
        <taxon>Marasmiineae</taxon>
        <taxon>Physalacriaceae</taxon>
        <taxon>Armillaria</taxon>
    </lineage>
</organism>
<name>A0AA39ME64_9AGAR</name>
<gene>
    <name evidence="1" type="ORF">EV421DRAFT_1695154</name>
</gene>
<protein>
    <submittedName>
        <fullName evidence="1">Uncharacterized protein</fullName>
    </submittedName>
</protein>
<evidence type="ECO:0000313" key="1">
    <source>
        <dbReference type="EMBL" id="KAK0430235.1"/>
    </source>
</evidence>